<name>A0A8X6PQH3_NEPPI</name>
<feature type="region of interest" description="Disordered" evidence="1">
    <location>
        <begin position="75"/>
        <end position="117"/>
    </location>
</feature>
<dbReference type="AlphaFoldDB" id="A0A8X6PQH3"/>
<keyword evidence="3" id="KW-1185">Reference proteome</keyword>
<evidence type="ECO:0000256" key="1">
    <source>
        <dbReference type="SAM" id="MobiDB-lite"/>
    </source>
</evidence>
<organism evidence="2 3">
    <name type="scientific">Nephila pilipes</name>
    <name type="common">Giant wood spider</name>
    <name type="synonym">Nephila maculata</name>
    <dbReference type="NCBI Taxonomy" id="299642"/>
    <lineage>
        <taxon>Eukaryota</taxon>
        <taxon>Metazoa</taxon>
        <taxon>Ecdysozoa</taxon>
        <taxon>Arthropoda</taxon>
        <taxon>Chelicerata</taxon>
        <taxon>Arachnida</taxon>
        <taxon>Araneae</taxon>
        <taxon>Araneomorphae</taxon>
        <taxon>Entelegynae</taxon>
        <taxon>Araneoidea</taxon>
        <taxon>Nephilidae</taxon>
        <taxon>Nephila</taxon>
    </lineage>
</organism>
<feature type="compositionally biased region" description="Polar residues" evidence="1">
    <location>
        <begin position="75"/>
        <end position="84"/>
    </location>
</feature>
<comment type="caution">
    <text evidence="2">The sequence shown here is derived from an EMBL/GenBank/DDBJ whole genome shotgun (WGS) entry which is preliminary data.</text>
</comment>
<accession>A0A8X6PQH3</accession>
<reference evidence="2" key="1">
    <citation type="submission" date="2020-08" db="EMBL/GenBank/DDBJ databases">
        <title>Multicomponent nature underlies the extraordinary mechanical properties of spider dragline silk.</title>
        <authorList>
            <person name="Kono N."/>
            <person name="Nakamura H."/>
            <person name="Mori M."/>
            <person name="Yoshida Y."/>
            <person name="Ohtoshi R."/>
            <person name="Malay A.D."/>
            <person name="Moran D.A.P."/>
            <person name="Tomita M."/>
            <person name="Numata K."/>
            <person name="Arakawa K."/>
        </authorList>
    </citation>
    <scope>NUCLEOTIDE SEQUENCE</scope>
</reference>
<evidence type="ECO:0000313" key="2">
    <source>
        <dbReference type="EMBL" id="GFT79949.1"/>
    </source>
</evidence>
<sequence length="117" mass="13302">MLISGIIFEPRNFFLQQPPDSSFKFQISFPSLSASPVTRRGCNFDFFPDGNVVLYPENCYEAGHCIKPKGNLSQIKQRGRNGTESGPEFQKYHPKQSKETSNPEKNHSFLKPLHAKI</sequence>
<gene>
    <name evidence="2" type="ORF">NPIL_87481</name>
</gene>
<protein>
    <submittedName>
        <fullName evidence="2">Uncharacterized protein</fullName>
    </submittedName>
</protein>
<dbReference type="Proteomes" id="UP000887013">
    <property type="component" value="Unassembled WGS sequence"/>
</dbReference>
<evidence type="ECO:0000313" key="3">
    <source>
        <dbReference type="Proteomes" id="UP000887013"/>
    </source>
</evidence>
<feature type="compositionally biased region" description="Basic and acidic residues" evidence="1">
    <location>
        <begin position="96"/>
        <end position="107"/>
    </location>
</feature>
<proteinExistence type="predicted"/>
<dbReference type="EMBL" id="BMAW01071836">
    <property type="protein sequence ID" value="GFT79949.1"/>
    <property type="molecule type" value="Genomic_DNA"/>
</dbReference>